<keyword evidence="1" id="KW-0175">Coiled coil</keyword>
<dbReference type="PANTHER" id="PTHR18881">
    <property type="entry name" value="POLYAMINE-MODULATED FACTOR 1-BINDING PROTEIN 1-RELATED"/>
    <property type="match status" value="1"/>
</dbReference>
<accession>A0AAE0Q8X5</accession>
<evidence type="ECO:0000313" key="3">
    <source>
        <dbReference type="Proteomes" id="UP001274896"/>
    </source>
</evidence>
<evidence type="ECO:0000313" key="2">
    <source>
        <dbReference type="EMBL" id="KAK3515236.1"/>
    </source>
</evidence>
<feature type="coiled-coil region" evidence="1">
    <location>
        <begin position="426"/>
        <end position="509"/>
    </location>
</feature>
<gene>
    <name evidence="2" type="ORF">QTP70_012251</name>
</gene>
<dbReference type="EMBL" id="JAUCMX010000020">
    <property type="protein sequence ID" value="KAK3515236.1"/>
    <property type="molecule type" value="Genomic_DNA"/>
</dbReference>
<dbReference type="PANTHER" id="PTHR18881:SF2">
    <property type="entry name" value="POLYAMINE-MODULATED FACTOR 1-BINDING PROTEIN 1"/>
    <property type="match status" value="1"/>
</dbReference>
<proteinExistence type="predicted"/>
<dbReference type="AlphaFoldDB" id="A0AAE0Q8X5"/>
<evidence type="ECO:0000256" key="1">
    <source>
        <dbReference type="SAM" id="Coils"/>
    </source>
</evidence>
<organism evidence="2 3">
    <name type="scientific">Hemibagrus guttatus</name>
    <dbReference type="NCBI Taxonomy" id="175788"/>
    <lineage>
        <taxon>Eukaryota</taxon>
        <taxon>Metazoa</taxon>
        <taxon>Chordata</taxon>
        <taxon>Craniata</taxon>
        <taxon>Vertebrata</taxon>
        <taxon>Euteleostomi</taxon>
        <taxon>Actinopterygii</taxon>
        <taxon>Neopterygii</taxon>
        <taxon>Teleostei</taxon>
        <taxon>Ostariophysi</taxon>
        <taxon>Siluriformes</taxon>
        <taxon>Bagridae</taxon>
        <taxon>Hemibagrus</taxon>
    </lineage>
</organism>
<name>A0AAE0Q8X5_9TELE</name>
<feature type="coiled-coil region" evidence="1">
    <location>
        <begin position="572"/>
        <end position="599"/>
    </location>
</feature>
<reference evidence="2" key="1">
    <citation type="submission" date="2023-06" db="EMBL/GenBank/DDBJ databases">
        <title>Male Hemibagrus guttatus genome.</title>
        <authorList>
            <person name="Bian C."/>
        </authorList>
    </citation>
    <scope>NUCLEOTIDE SEQUENCE</scope>
    <source>
        <strain evidence="2">Male_cb2023</strain>
        <tissue evidence="2">Muscle</tissue>
    </source>
</reference>
<sequence>MQSSERKKKLVESWVVSVECVVFIVYVVLCKTLDCHLRCARTSRCLGPIHKTESRLSAVQKHLRETKKQLSELKKECEQKQKEKLLEETTKHEALMKEKAEELQRAISEKRNLELELTVITEKHRTAQHEVCLLTILNMLLQNHTNVITTLSLIQVSSRDRVILQLRAELRVSLEKNQGVQEELGLQEAEVSRLNEKVRKQQAHLQELREMCRHGNARMDHEQHKTQQLQSQLQLADQQLKRQVENAERLHGELTASRLDHASDAERWTQRNLLLRREVQQLQEQNLQHTQILREHGDKLAEAEHTQHLAQEKVMESEEILKKRDMEIKLLNQRLEELEDEVQKSRNSSQSHRSALEIFKQKYTAAMEKVQQLQVQVQRAEEEAELSHKQMLEARDEVCSLKAEMSSLESRYEHKAKQAALTEEVMELLTDELQEALDGLKSHEERKLHREEEMEELKHQQKQVEKEVALVRAELQNTTLTLQTRNEELQKVHEEMQKVTEEKNQKEKENRVMRYKLQQLGHQLQQLLSFFTETADAVLEQEDSAVFLPSFLRKTEQQLNDNPEEKEDIPQLTRLQSTVEELRAEVEVFLRSVKKAVEEAAVQRRLVCEAAGERDEAREQCGGCGTVWRLWNDVEDKEWCGGYGMVKVVERCGGYGTVWRIWNGVEDMEQCGGCGMMWRIRNGVEVIEWCGGQGMVWRISNSVAVMDRCGGYGMMWRIRNGLEVMERCGGYGTVWRIWNGVEVMEHFGGYGMMWRIRNGVEVMERCGG</sequence>
<keyword evidence="3" id="KW-1185">Reference proteome</keyword>
<protein>
    <submittedName>
        <fullName evidence="2">Uncharacterized protein</fullName>
    </submittedName>
</protein>
<dbReference type="GO" id="GO:0007283">
    <property type="term" value="P:spermatogenesis"/>
    <property type="evidence" value="ECO:0007669"/>
    <property type="project" value="TreeGrafter"/>
</dbReference>
<feature type="coiled-coil region" evidence="1">
    <location>
        <begin position="321"/>
        <end position="397"/>
    </location>
</feature>
<feature type="coiled-coil region" evidence="1">
    <location>
        <begin position="177"/>
        <end position="285"/>
    </location>
</feature>
<dbReference type="Proteomes" id="UP001274896">
    <property type="component" value="Unassembled WGS sequence"/>
</dbReference>
<dbReference type="InterPro" id="IPR037391">
    <property type="entry name" value="PMF1-bd"/>
</dbReference>
<comment type="caution">
    <text evidence="2">The sequence shown here is derived from an EMBL/GenBank/DDBJ whole genome shotgun (WGS) entry which is preliminary data.</text>
</comment>
<feature type="coiled-coil region" evidence="1">
    <location>
        <begin position="49"/>
        <end position="130"/>
    </location>
</feature>